<organism evidence="1 2">
    <name type="scientific">Auricularia subglabra (strain TFB-10046 / SS5)</name>
    <name type="common">White-rot fungus</name>
    <name type="synonym">Auricularia delicata (strain TFB10046)</name>
    <dbReference type="NCBI Taxonomy" id="717982"/>
    <lineage>
        <taxon>Eukaryota</taxon>
        <taxon>Fungi</taxon>
        <taxon>Dikarya</taxon>
        <taxon>Basidiomycota</taxon>
        <taxon>Agaricomycotina</taxon>
        <taxon>Agaricomycetes</taxon>
        <taxon>Auriculariales</taxon>
        <taxon>Auriculariaceae</taxon>
        <taxon>Auricularia</taxon>
    </lineage>
</organism>
<dbReference type="Proteomes" id="UP000006514">
    <property type="component" value="Unassembled WGS sequence"/>
</dbReference>
<keyword evidence="2" id="KW-1185">Reference proteome</keyword>
<dbReference type="InParanoid" id="J0D549"/>
<evidence type="ECO:0000313" key="1">
    <source>
        <dbReference type="EMBL" id="EJD33884.1"/>
    </source>
</evidence>
<reference evidence="2" key="1">
    <citation type="journal article" date="2012" name="Science">
        <title>The Paleozoic origin of enzymatic lignin decomposition reconstructed from 31 fungal genomes.</title>
        <authorList>
            <person name="Floudas D."/>
            <person name="Binder M."/>
            <person name="Riley R."/>
            <person name="Barry K."/>
            <person name="Blanchette R.A."/>
            <person name="Henrissat B."/>
            <person name="Martinez A.T."/>
            <person name="Otillar R."/>
            <person name="Spatafora J.W."/>
            <person name="Yadav J.S."/>
            <person name="Aerts A."/>
            <person name="Benoit I."/>
            <person name="Boyd A."/>
            <person name="Carlson A."/>
            <person name="Copeland A."/>
            <person name="Coutinho P.M."/>
            <person name="de Vries R.P."/>
            <person name="Ferreira P."/>
            <person name="Findley K."/>
            <person name="Foster B."/>
            <person name="Gaskell J."/>
            <person name="Glotzer D."/>
            <person name="Gorecki P."/>
            <person name="Heitman J."/>
            <person name="Hesse C."/>
            <person name="Hori C."/>
            <person name="Igarashi K."/>
            <person name="Jurgens J.A."/>
            <person name="Kallen N."/>
            <person name="Kersten P."/>
            <person name="Kohler A."/>
            <person name="Kuees U."/>
            <person name="Kumar T.K.A."/>
            <person name="Kuo A."/>
            <person name="LaButti K."/>
            <person name="Larrondo L.F."/>
            <person name="Lindquist E."/>
            <person name="Ling A."/>
            <person name="Lombard V."/>
            <person name="Lucas S."/>
            <person name="Lundell T."/>
            <person name="Martin R."/>
            <person name="McLaughlin D.J."/>
            <person name="Morgenstern I."/>
            <person name="Morin E."/>
            <person name="Murat C."/>
            <person name="Nagy L.G."/>
            <person name="Nolan M."/>
            <person name="Ohm R.A."/>
            <person name="Patyshakuliyeva A."/>
            <person name="Rokas A."/>
            <person name="Ruiz-Duenas F.J."/>
            <person name="Sabat G."/>
            <person name="Salamov A."/>
            <person name="Samejima M."/>
            <person name="Schmutz J."/>
            <person name="Slot J.C."/>
            <person name="St John F."/>
            <person name="Stenlid J."/>
            <person name="Sun H."/>
            <person name="Sun S."/>
            <person name="Syed K."/>
            <person name="Tsang A."/>
            <person name="Wiebenga A."/>
            <person name="Young D."/>
            <person name="Pisabarro A."/>
            <person name="Eastwood D.C."/>
            <person name="Martin F."/>
            <person name="Cullen D."/>
            <person name="Grigoriev I.V."/>
            <person name="Hibbett D.S."/>
        </authorList>
    </citation>
    <scope>NUCLEOTIDE SEQUENCE [LARGE SCALE GENOMIC DNA]</scope>
    <source>
        <strain evidence="2">TFB10046</strain>
    </source>
</reference>
<gene>
    <name evidence="1" type="ORF">AURDEDRAFT_29440</name>
</gene>
<feature type="non-terminal residue" evidence="1">
    <location>
        <position position="60"/>
    </location>
</feature>
<accession>J0D549</accession>
<protein>
    <submittedName>
        <fullName evidence="1">Uncharacterized protein</fullName>
    </submittedName>
</protein>
<name>J0D549_AURST</name>
<dbReference type="EMBL" id="JH688057">
    <property type="protein sequence ID" value="EJD33884.1"/>
    <property type="molecule type" value="Genomic_DNA"/>
</dbReference>
<sequence>LFRILISESARLIWNLRCTRRIEHEDDPSWQHPPAAVESACWKVIDDRFNIDRILTNKHV</sequence>
<feature type="non-terminal residue" evidence="1">
    <location>
        <position position="1"/>
    </location>
</feature>
<evidence type="ECO:0000313" key="2">
    <source>
        <dbReference type="Proteomes" id="UP000006514"/>
    </source>
</evidence>
<dbReference type="AlphaFoldDB" id="J0D549"/>
<dbReference type="OrthoDB" id="3262992at2759"/>
<proteinExistence type="predicted"/>
<dbReference type="KEGG" id="adl:AURDEDRAFT_29440"/>